<dbReference type="EMBL" id="CM056742">
    <property type="protein sequence ID" value="KAJ8674938.1"/>
    <property type="molecule type" value="Genomic_DNA"/>
</dbReference>
<protein>
    <submittedName>
        <fullName evidence="1">Uncharacterized protein</fullName>
    </submittedName>
</protein>
<accession>A0ACC2NVN6</accession>
<name>A0ACC2NVN6_9HYME</name>
<evidence type="ECO:0000313" key="1">
    <source>
        <dbReference type="EMBL" id="KAJ8674938.1"/>
    </source>
</evidence>
<comment type="caution">
    <text evidence="1">The sequence shown here is derived from an EMBL/GenBank/DDBJ whole genome shotgun (WGS) entry which is preliminary data.</text>
</comment>
<evidence type="ECO:0000313" key="2">
    <source>
        <dbReference type="Proteomes" id="UP001239111"/>
    </source>
</evidence>
<reference evidence="1" key="1">
    <citation type="submission" date="2023-04" db="EMBL/GenBank/DDBJ databases">
        <title>A chromosome-level genome assembly of the parasitoid wasp Eretmocerus hayati.</title>
        <authorList>
            <person name="Zhong Y."/>
            <person name="Liu S."/>
            <person name="Liu Y."/>
        </authorList>
    </citation>
    <scope>NUCLEOTIDE SEQUENCE</scope>
    <source>
        <strain evidence="1">ZJU_SS_LIU_2023</strain>
    </source>
</reference>
<organism evidence="1 2">
    <name type="scientific">Eretmocerus hayati</name>
    <dbReference type="NCBI Taxonomy" id="131215"/>
    <lineage>
        <taxon>Eukaryota</taxon>
        <taxon>Metazoa</taxon>
        <taxon>Ecdysozoa</taxon>
        <taxon>Arthropoda</taxon>
        <taxon>Hexapoda</taxon>
        <taxon>Insecta</taxon>
        <taxon>Pterygota</taxon>
        <taxon>Neoptera</taxon>
        <taxon>Endopterygota</taxon>
        <taxon>Hymenoptera</taxon>
        <taxon>Apocrita</taxon>
        <taxon>Proctotrupomorpha</taxon>
        <taxon>Chalcidoidea</taxon>
        <taxon>Aphelinidae</taxon>
        <taxon>Aphelininae</taxon>
        <taxon>Eretmocerus</taxon>
    </lineage>
</organism>
<sequence length="111" mass="12542">MLDLSISWSDSTEIAIGSRCSDCGTFNFTYNFDSTILIRNEDWITYDEVSGRIVGVFVEKLHNDPERVAVIAGGPGFEYVTLYFRSKSGEPMDSKIQIYATQKPPEHLLCH</sequence>
<keyword evidence="2" id="KW-1185">Reference proteome</keyword>
<gene>
    <name evidence="1" type="ORF">QAD02_010724</name>
</gene>
<proteinExistence type="predicted"/>
<dbReference type="Proteomes" id="UP001239111">
    <property type="component" value="Chromosome 2"/>
</dbReference>